<dbReference type="InterPro" id="IPR054722">
    <property type="entry name" value="PolX-like_BBD"/>
</dbReference>
<evidence type="ECO:0000313" key="2">
    <source>
        <dbReference type="EMBL" id="KAE9384860.1"/>
    </source>
</evidence>
<evidence type="ECO:0000259" key="1">
    <source>
        <dbReference type="Pfam" id="PF22936"/>
    </source>
</evidence>
<dbReference type="OrthoDB" id="3025757at2759"/>
<reference evidence="2" key="1">
    <citation type="journal article" date="2019" name="Environ. Microbiol.">
        <title>Fungal ecological strategies reflected in gene transcription - a case study of two litter decomposers.</title>
        <authorList>
            <person name="Barbi F."/>
            <person name="Kohler A."/>
            <person name="Barry K."/>
            <person name="Baskaran P."/>
            <person name="Daum C."/>
            <person name="Fauchery L."/>
            <person name="Ihrmark K."/>
            <person name="Kuo A."/>
            <person name="LaButti K."/>
            <person name="Lipzen A."/>
            <person name="Morin E."/>
            <person name="Grigoriev I.V."/>
            <person name="Henrissat B."/>
            <person name="Lindahl B."/>
            <person name="Martin F."/>
        </authorList>
    </citation>
    <scope>NUCLEOTIDE SEQUENCE</scope>
    <source>
        <strain evidence="2">JB14</strain>
    </source>
</reference>
<sequence length="151" mass="16525">MASITEQNTIPDVSLVTNSAPLGASNDITRQSYPAQTFESFSALSSDLHPETLHSIELANPAVFASIIDRTPMLLDSACTNHIVKDKHYFFTYDASGATDVTTANAGKLSTQASGYFRTPIEGTDKFLVSEMFDCLHARMLQPISFRQVPF</sequence>
<dbReference type="Pfam" id="PF22936">
    <property type="entry name" value="Pol_BBD"/>
    <property type="match status" value="1"/>
</dbReference>
<dbReference type="Proteomes" id="UP000799118">
    <property type="component" value="Unassembled WGS sequence"/>
</dbReference>
<accession>A0A6A4GHB2</accession>
<dbReference type="EMBL" id="ML770068">
    <property type="protein sequence ID" value="KAE9384860.1"/>
    <property type="molecule type" value="Genomic_DNA"/>
</dbReference>
<protein>
    <recommendedName>
        <fullName evidence="1">Retrovirus-related Pol polyprotein from transposon TNT 1-94-like beta-barrel domain-containing protein</fullName>
    </recommendedName>
</protein>
<proteinExistence type="predicted"/>
<name>A0A6A4GHB2_9AGAR</name>
<dbReference type="AlphaFoldDB" id="A0A6A4GHB2"/>
<organism evidence="2 3">
    <name type="scientific">Gymnopus androsaceus JB14</name>
    <dbReference type="NCBI Taxonomy" id="1447944"/>
    <lineage>
        <taxon>Eukaryota</taxon>
        <taxon>Fungi</taxon>
        <taxon>Dikarya</taxon>
        <taxon>Basidiomycota</taxon>
        <taxon>Agaricomycotina</taxon>
        <taxon>Agaricomycetes</taxon>
        <taxon>Agaricomycetidae</taxon>
        <taxon>Agaricales</taxon>
        <taxon>Marasmiineae</taxon>
        <taxon>Omphalotaceae</taxon>
        <taxon>Gymnopus</taxon>
    </lineage>
</organism>
<feature type="domain" description="Retrovirus-related Pol polyprotein from transposon TNT 1-94-like beta-barrel" evidence="1">
    <location>
        <begin position="74"/>
        <end position="121"/>
    </location>
</feature>
<evidence type="ECO:0000313" key="3">
    <source>
        <dbReference type="Proteomes" id="UP000799118"/>
    </source>
</evidence>
<keyword evidence="3" id="KW-1185">Reference proteome</keyword>
<gene>
    <name evidence="2" type="ORF">BT96DRAFT_1007634</name>
</gene>